<evidence type="ECO:0000313" key="2">
    <source>
        <dbReference type="EMBL" id="CAG6638780.1"/>
    </source>
</evidence>
<sequence>MTLRLALVFSIIHLTYGIGVEDTTLDDEGIFPEQSVDQHAVLPEYVKNEIMRTFLGVTNETLLTDFLNNESYIETLMSIQLQMCFFDALETHQQKSRKKRNLFSMDWFWKMFPKDFWVKDVHKGYYHYLKHLDPVRWWNEAYEWVEIKSSLPPLYYLVKYCPNELRFLKDNDYHEEYYPNLTWPPGLDPLWTGPMNMTTNLFSLVTSSSSSETVEWYPYSGESTTTCAPSDVDRR</sequence>
<name>A0A8D8VYY9_9HEMI</name>
<dbReference type="AlphaFoldDB" id="A0A8D8VYY9"/>
<dbReference type="EMBL" id="HBUF01103914">
    <property type="protein sequence ID" value="CAG6638777.1"/>
    <property type="molecule type" value="Transcribed_RNA"/>
</dbReference>
<feature type="chain" id="PRO_5035703615" evidence="1">
    <location>
        <begin position="18"/>
        <end position="235"/>
    </location>
</feature>
<keyword evidence="1" id="KW-0732">Signal</keyword>
<evidence type="ECO:0000256" key="1">
    <source>
        <dbReference type="SAM" id="SignalP"/>
    </source>
</evidence>
<feature type="signal peptide" evidence="1">
    <location>
        <begin position="1"/>
        <end position="17"/>
    </location>
</feature>
<proteinExistence type="predicted"/>
<protein>
    <submittedName>
        <fullName evidence="2">Uncharacterized protein</fullName>
    </submittedName>
</protein>
<reference evidence="2" key="1">
    <citation type="submission" date="2021-05" db="EMBL/GenBank/DDBJ databases">
        <authorList>
            <person name="Alioto T."/>
            <person name="Alioto T."/>
            <person name="Gomez Garrido J."/>
        </authorList>
    </citation>
    <scope>NUCLEOTIDE SEQUENCE</scope>
</reference>
<accession>A0A8D8VYY9</accession>
<dbReference type="EMBL" id="HBUF01103913">
    <property type="protein sequence ID" value="CAG6638774.1"/>
    <property type="molecule type" value="Transcribed_RNA"/>
</dbReference>
<dbReference type="EMBL" id="HBUF01103915">
    <property type="protein sequence ID" value="CAG6638780.1"/>
    <property type="molecule type" value="Transcribed_RNA"/>
</dbReference>
<organism evidence="2">
    <name type="scientific">Cacopsylla melanoneura</name>
    <dbReference type="NCBI Taxonomy" id="428564"/>
    <lineage>
        <taxon>Eukaryota</taxon>
        <taxon>Metazoa</taxon>
        <taxon>Ecdysozoa</taxon>
        <taxon>Arthropoda</taxon>
        <taxon>Hexapoda</taxon>
        <taxon>Insecta</taxon>
        <taxon>Pterygota</taxon>
        <taxon>Neoptera</taxon>
        <taxon>Paraneoptera</taxon>
        <taxon>Hemiptera</taxon>
        <taxon>Sternorrhyncha</taxon>
        <taxon>Psylloidea</taxon>
        <taxon>Psyllidae</taxon>
        <taxon>Psyllinae</taxon>
        <taxon>Cacopsylla</taxon>
    </lineage>
</organism>